<feature type="domain" description="Carbohydrate esterase 2 N-terminal" evidence="1">
    <location>
        <begin position="38"/>
        <end position="143"/>
    </location>
</feature>
<keyword evidence="3" id="KW-1185">Reference proteome</keyword>
<dbReference type="InterPro" id="IPR036514">
    <property type="entry name" value="SGNH_hydro_sf"/>
</dbReference>
<gene>
    <name evidence="2" type="ORF">HHX25_10385</name>
</gene>
<proteinExistence type="predicted"/>
<reference evidence="2 3" key="1">
    <citation type="submission" date="2020-04" db="EMBL/GenBank/DDBJ databases">
        <title>A Flavivirga sp. nov.</title>
        <authorList>
            <person name="Sun X."/>
        </authorList>
    </citation>
    <scope>NUCLEOTIDE SEQUENCE [LARGE SCALE GENOMIC DNA]</scope>
    <source>
        <strain evidence="2 3">Y03</strain>
    </source>
</reference>
<dbReference type="Pfam" id="PF17996">
    <property type="entry name" value="CE2_N"/>
    <property type="match status" value="1"/>
</dbReference>
<dbReference type="Gene3D" id="2.60.120.260">
    <property type="entry name" value="Galactose-binding domain-like"/>
    <property type="match status" value="1"/>
</dbReference>
<dbReference type="InterPro" id="IPR040794">
    <property type="entry name" value="CE2_N"/>
</dbReference>
<dbReference type="PANTHER" id="PTHR37834">
    <property type="entry name" value="GDSL-LIKE LIPASE/ACYLHYDROLASE DOMAIN PROTEIN (AFU_ORTHOLOGUE AFUA_2G00620)"/>
    <property type="match status" value="1"/>
</dbReference>
<organism evidence="2 3">
    <name type="scientific">Flavivirga algicola</name>
    <dbReference type="NCBI Taxonomy" id="2729136"/>
    <lineage>
        <taxon>Bacteria</taxon>
        <taxon>Pseudomonadati</taxon>
        <taxon>Bacteroidota</taxon>
        <taxon>Flavobacteriia</taxon>
        <taxon>Flavobacteriales</taxon>
        <taxon>Flavobacteriaceae</taxon>
        <taxon>Flavivirga</taxon>
    </lineage>
</organism>
<evidence type="ECO:0000313" key="3">
    <source>
        <dbReference type="Proteomes" id="UP000746690"/>
    </source>
</evidence>
<dbReference type="InterPro" id="IPR052762">
    <property type="entry name" value="PCW_deacetylase/CE"/>
</dbReference>
<dbReference type="PANTHER" id="PTHR37834:SF2">
    <property type="entry name" value="ESTERASE, SGNH HYDROLASE-TYPE"/>
    <property type="match status" value="1"/>
</dbReference>
<accession>A0ABX1RWG2</accession>
<dbReference type="SUPFAM" id="SSF52266">
    <property type="entry name" value="SGNH hydrolase"/>
    <property type="match status" value="1"/>
</dbReference>
<dbReference type="Gene3D" id="3.40.50.1110">
    <property type="entry name" value="SGNH hydrolase"/>
    <property type="match status" value="1"/>
</dbReference>
<sequence>MKNFLAYIIIFFLFTNCKIPIAKNHFMSINHTDKNIVYEGRIGKNADHTAQEIYWSGSSIKINFEGTTVKAILKDENGKNYFNVIIDGTKFDTLSLNPEKNTYTLAKDLPSGKHSVELTKRNEWTYGTTLFYGFEILGTKILPKDEEKSVFIEFYGDSITTGHGNEDYSGDDKSEGDVTNNYNTYAAMTARNINAEYSCIARGGIGIMVSWFNMIMPEMYYRLNPNDVNSKWDFSKKQADIMVVNLFQNDSWILNRPDYVEFKQRFKDQKPNEKQIIKAYGTFIKTLREKNPTASIVCVLGNMDITKKGSLWPEYVQTAINALNDKKIHTCFVPYKNTKGHPKVEEHKVIAKALTQLIKSKIMIN</sequence>
<evidence type="ECO:0000313" key="2">
    <source>
        <dbReference type="EMBL" id="NMH87915.1"/>
    </source>
</evidence>
<name>A0ABX1RWG2_9FLAO</name>
<comment type="caution">
    <text evidence="2">The sequence shown here is derived from an EMBL/GenBank/DDBJ whole genome shotgun (WGS) entry which is preliminary data.</text>
</comment>
<dbReference type="EMBL" id="JABBHF010000005">
    <property type="protein sequence ID" value="NMH87915.1"/>
    <property type="molecule type" value="Genomic_DNA"/>
</dbReference>
<protein>
    <submittedName>
        <fullName evidence="2">Electron transporter RnfD</fullName>
    </submittedName>
</protein>
<evidence type="ECO:0000259" key="1">
    <source>
        <dbReference type="Pfam" id="PF17996"/>
    </source>
</evidence>
<dbReference type="Proteomes" id="UP000746690">
    <property type="component" value="Unassembled WGS sequence"/>
</dbReference>